<sequence>MKYIGLCLVVMALLCQVAMADIFSQLQFMKIVSPTNGQSFSAGEKVTIKYVMQPLVLNQVSNGFAKQLTVNFHTRTGNTKQTRLENISPKCPITALEDKYKTYSKQWTVPANLKPGSYAFDFVEVVQLRRGVMTASETVKVNIVD</sequence>
<dbReference type="Proteomes" id="UP000613177">
    <property type="component" value="Unassembled WGS sequence"/>
</dbReference>
<feature type="chain" id="PRO_5034551577" evidence="1">
    <location>
        <begin position="21"/>
        <end position="145"/>
    </location>
</feature>
<keyword evidence="1" id="KW-0732">Signal</keyword>
<name>A0A8H7SX91_9FUNG</name>
<reference evidence="2" key="1">
    <citation type="submission" date="2021-01" db="EMBL/GenBank/DDBJ databases">
        <title>Metabolic potential, ecology and presence of endohyphal bacteria is reflected in genomic diversity of Mucoromycotina.</title>
        <authorList>
            <person name="Muszewska A."/>
            <person name="Okrasinska A."/>
            <person name="Steczkiewicz K."/>
            <person name="Drgas O."/>
            <person name="Orlowska M."/>
            <person name="Perlinska-Lenart U."/>
            <person name="Aleksandrzak-Piekarczyk T."/>
            <person name="Szatraj K."/>
            <person name="Zielenkiewicz U."/>
            <person name="Pilsyk S."/>
            <person name="Malc E."/>
            <person name="Mieczkowski P."/>
            <person name="Kruszewska J.S."/>
            <person name="Biernat P."/>
            <person name="Pawlowska J."/>
        </authorList>
    </citation>
    <scope>NUCLEOTIDE SEQUENCE</scope>
    <source>
        <strain evidence="2">WA0000018081</strain>
    </source>
</reference>
<keyword evidence="3" id="KW-1185">Reference proteome</keyword>
<organism evidence="2 3">
    <name type="scientific">Thamnidium elegans</name>
    <dbReference type="NCBI Taxonomy" id="101142"/>
    <lineage>
        <taxon>Eukaryota</taxon>
        <taxon>Fungi</taxon>
        <taxon>Fungi incertae sedis</taxon>
        <taxon>Mucoromycota</taxon>
        <taxon>Mucoromycotina</taxon>
        <taxon>Mucoromycetes</taxon>
        <taxon>Mucorales</taxon>
        <taxon>Mucorineae</taxon>
        <taxon>Mucoraceae</taxon>
        <taxon>Thamnidium</taxon>
    </lineage>
</organism>
<protein>
    <submittedName>
        <fullName evidence="2">Uncharacterized protein</fullName>
    </submittedName>
</protein>
<dbReference type="EMBL" id="JAEPRE010000024">
    <property type="protein sequence ID" value="KAG2235947.1"/>
    <property type="molecule type" value="Genomic_DNA"/>
</dbReference>
<evidence type="ECO:0000313" key="3">
    <source>
        <dbReference type="Proteomes" id="UP000613177"/>
    </source>
</evidence>
<comment type="caution">
    <text evidence="2">The sequence shown here is derived from an EMBL/GenBank/DDBJ whole genome shotgun (WGS) entry which is preliminary data.</text>
</comment>
<dbReference type="AlphaFoldDB" id="A0A8H7SX91"/>
<evidence type="ECO:0000256" key="1">
    <source>
        <dbReference type="SAM" id="SignalP"/>
    </source>
</evidence>
<gene>
    <name evidence="2" type="ORF">INT48_004277</name>
</gene>
<proteinExistence type="predicted"/>
<evidence type="ECO:0000313" key="2">
    <source>
        <dbReference type="EMBL" id="KAG2235947.1"/>
    </source>
</evidence>
<accession>A0A8H7SX91</accession>
<feature type="signal peptide" evidence="1">
    <location>
        <begin position="1"/>
        <end position="20"/>
    </location>
</feature>